<evidence type="ECO:0000313" key="3">
    <source>
        <dbReference type="Proteomes" id="UP001597468"/>
    </source>
</evidence>
<proteinExistence type="predicted"/>
<comment type="caution">
    <text evidence="2">The sequence shown here is derived from an EMBL/GenBank/DDBJ whole genome shotgun (WGS) entry which is preliminary data.</text>
</comment>
<dbReference type="PROSITE" id="PS51257">
    <property type="entry name" value="PROKAR_LIPOPROTEIN"/>
    <property type="match status" value="1"/>
</dbReference>
<evidence type="ECO:0000313" key="2">
    <source>
        <dbReference type="EMBL" id="MFD2518158.1"/>
    </source>
</evidence>
<dbReference type="RefSeq" id="WP_380751722.1">
    <property type="nucleotide sequence ID" value="NZ_JBHULT010000008.1"/>
</dbReference>
<accession>A0ABW5IXE3</accession>
<protein>
    <submittedName>
        <fullName evidence="2">DUF4136 domain-containing protein</fullName>
    </submittedName>
</protein>
<evidence type="ECO:0000259" key="1">
    <source>
        <dbReference type="Pfam" id="PF13590"/>
    </source>
</evidence>
<keyword evidence="3" id="KW-1185">Reference proteome</keyword>
<feature type="domain" description="DUF4136" evidence="1">
    <location>
        <begin position="23"/>
        <end position="171"/>
    </location>
</feature>
<name>A0ABW5IXE3_9FLAO</name>
<dbReference type="Gene3D" id="3.30.160.670">
    <property type="match status" value="1"/>
</dbReference>
<reference evidence="3" key="1">
    <citation type="journal article" date="2019" name="Int. J. Syst. Evol. Microbiol.">
        <title>The Global Catalogue of Microorganisms (GCM) 10K type strain sequencing project: providing services to taxonomists for standard genome sequencing and annotation.</title>
        <authorList>
            <consortium name="The Broad Institute Genomics Platform"/>
            <consortium name="The Broad Institute Genome Sequencing Center for Infectious Disease"/>
            <person name="Wu L."/>
            <person name="Ma J."/>
        </authorList>
    </citation>
    <scope>NUCLEOTIDE SEQUENCE [LARGE SCALE GENOMIC DNA]</scope>
    <source>
        <strain evidence="3">KCTC 42585</strain>
    </source>
</reference>
<organism evidence="2 3">
    <name type="scientific">Salinimicrobium flavum</name>
    <dbReference type="NCBI Taxonomy" id="1737065"/>
    <lineage>
        <taxon>Bacteria</taxon>
        <taxon>Pseudomonadati</taxon>
        <taxon>Bacteroidota</taxon>
        <taxon>Flavobacteriia</taxon>
        <taxon>Flavobacteriales</taxon>
        <taxon>Flavobacteriaceae</taxon>
        <taxon>Salinimicrobium</taxon>
    </lineage>
</organism>
<dbReference type="EMBL" id="JBHULT010000008">
    <property type="protein sequence ID" value="MFD2518158.1"/>
    <property type="molecule type" value="Genomic_DNA"/>
</dbReference>
<dbReference type="Pfam" id="PF13590">
    <property type="entry name" value="DUF4136"/>
    <property type="match status" value="1"/>
</dbReference>
<sequence length="173" mass="19188">MRSYSFLLIFIFLVSCSTPRALYDYDDQVNFSNFRTYSIYPELQTGLSQLDDNRLITSLESALRSKGLSPSENPDLYVNIYSEEFRESNQSRLGVGVGGGRGNVGVGISGGIPLGGADTYLRLTFDLIDAKKDALVWQAVVESSFDPNASPEIRQKKFDLIVAEALKGYPPRK</sequence>
<dbReference type="Proteomes" id="UP001597468">
    <property type="component" value="Unassembled WGS sequence"/>
</dbReference>
<dbReference type="InterPro" id="IPR025411">
    <property type="entry name" value="DUF4136"/>
</dbReference>
<gene>
    <name evidence="2" type="ORF">ACFSTG_09660</name>
</gene>